<evidence type="ECO:0000313" key="9">
    <source>
        <dbReference type="Proteomes" id="UP000005010"/>
    </source>
</evidence>
<dbReference type="RefSeq" id="WP_014661161.1">
    <property type="nucleotide sequence ID" value="NC_017737.1"/>
</dbReference>
<accession>I0EMX2</accession>
<dbReference type="InterPro" id="IPR020013">
    <property type="entry name" value="Flagellar_FlgE/F/G"/>
</dbReference>
<dbReference type="InterPro" id="IPR001444">
    <property type="entry name" value="Flag_bb_rod_N"/>
</dbReference>
<comment type="similarity">
    <text evidence="2 4">Belongs to the flagella basal body rod proteins family.</text>
</comment>
<dbReference type="AlphaFoldDB" id="I0EMX2"/>
<dbReference type="NCBIfam" id="TIGR03506">
    <property type="entry name" value="FlgEFG_subfam"/>
    <property type="match status" value="1"/>
</dbReference>
<feature type="domain" description="Flagellar basal-body/hook protein C-terminal" evidence="6">
    <location>
        <begin position="219"/>
        <end position="258"/>
    </location>
</feature>
<sequence>MQNGYYAAAGAMVTQFNRLDLVSNNLANLNTNGFKRDDSITGDFLRLYQEHRDQLPLEDQTKEAAQYLNRNLNRVPILSEIYTDKSLGALQQTNNSLDFALTSPNLYFAVETPQGIAYTRNGGFSIDKEGFLVTQDGLKVLSRSGLNESGGIMMMSNAQIEVDKNGNINFRDNNELIQAGSLALVSFSEPKMLKKIGQNLYTYESKGIENVPNSGALRQFMLEKSNVNAVREMGALIEINRMLDMYSKVLKTHQDDMNAEAINKLATRA</sequence>
<dbReference type="PROSITE" id="PS00588">
    <property type="entry name" value="FLAGELLA_BB_ROD"/>
    <property type="match status" value="1"/>
</dbReference>
<dbReference type="EMBL" id="CP003479">
    <property type="protein sequence ID" value="AFI04291.1"/>
    <property type="molecule type" value="Genomic_DNA"/>
</dbReference>
<evidence type="ECO:0000256" key="2">
    <source>
        <dbReference type="ARBA" id="ARBA00009677"/>
    </source>
</evidence>
<keyword evidence="8" id="KW-0969">Cilium</keyword>
<keyword evidence="3 4" id="KW-0975">Bacterial flagellum</keyword>
<evidence type="ECO:0000256" key="4">
    <source>
        <dbReference type="RuleBase" id="RU362116"/>
    </source>
</evidence>
<dbReference type="GO" id="GO:0071978">
    <property type="term" value="P:bacterial-type flagellum-dependent swarming motility"/>
    <property type="evidence" value="ECO:0007669"/>
    <property type="project" value="TreeGrafter"/>
</dbReference>
<dbReference type="InterPro" id="IPR053967">
    <property type="entry name" value="LlgE_F_G-like_D1"/>
</dbReference>
<dbReference type="GO" id="GO:0009425">
    <property type="term" value="C:bacterial-type flagellum basal body"/>
    <property type="evidence" value="ECO:0007669"/>
    <property type="project" value="UniProtKB-SubCell"/>
</dbReference>
<keyword evidence="9" id="KW-1185">Reference proteome</keyword>
<gene>
    <name evidence="8" type="ordered locus">HCW_05120</name>
</gene>
<feature type="domain" description="Flagellar hook protein FlgE/F/G-like D1" evidence="7">
    <location>
        <begin position="107"/>
        <end position="169"/>
    </location>
</feature>
<organism evidence="8 9">
    <name type="scientific">Helicobacter cetorum (strain ATCC BAA-429 / MIT 00-7128)</name>
    <dbReference type="NCBI Taxonomy" id="182217"/>
    <lineage>
        <taxon>Bacteria</taxon>
        <taxon>Pseudomonadati</taxon>
        <taxon>Campylobacterota</taxon>
        <taxon>Epsilonproteobacteria</taxon>
        <taxon>Campylobacterales</taxon>
        <taxon>Helicobacteraceae</taxon>
        <taxon>Helicobacter</taxon>
    </lineage>
</organism>
<reference evidence="9" key="1">
    <citation type="submission" date="2012-04" db="EMBL/GenBank/DDBJ databases">
        <title>Complete genome sequence of Helicobacter cetorum strain MIT 00-7128.</title>
        <authorList>
            <person name="Kersulyte D."/>
            <person name="Berg D.E."/>
        </authorList>
    </citation>
    <scope>NUCLEOTIDE SEQUENCE [LARGE SCALE GENOMIC DNA]</scope>
    <source>
        <strain evidence="9">MIT 00-7128</strain>
    </source>
</reference>
<protein>
    <submittedName>
        <fullName evidence="8">Flagellar basal-body rod protein</fullName>
    </submittedName>
</protein>
<feature type="domain" description="Flagellar basal body rod protein N-terminal" evidence="5">
    <location>
        <begin position="6"/>
        <end position="35"/>
    </location>
</feature>
<dbReference type="eggNOG" id="COG4786">
    <property type="taxonomic scope" value="Bacteria"/>
</dbReference>
<dbReference type="Pfam" id="PF00460">
    <property type="entry name" value="Flg_bb_rod"/>
    <property type="match status" value="1"/>
</dbReference>
<dbReference type="KEGG" id="hce:HCW_05120"/>
<dbReference type="HOGENOM" id="CLU_013687_0_0_7"/>
<dbReference type="InterPro" id="IPR010930">
    <property type="entry name" value="Flg_bb/hook_C_dom"/>
</dbReference>
<evidence type="ECO:0000259" key="5">
    <source>
        <dbReference type="Pfam" id="PF00460"/>
    </source>
</evidence>
<comment type="subcellular location">
    <subcellularLocation>
        <location evidence="1 4">Bacterial flagellum basal body</location>
    </subcellularLocation>
</comment>
<dbReference type="PANTHER" id="PTHR30435:SF19">
    <property type="entry name" value="FLAGELLAR BASAL-BODY ROD PROTEIN FLGG"/>
    <property type="match status" value="1"/>
</dbReference>
<evidence type="ECO:0000256" key="3">
    <source>
        <dbReference type="ARBA" id="ARBA00023143"/>
    </source>
</evidence>
<dbReference type="InterPro" id="IPR019776">
    <property type="entry name" value="Flagellar_basal_body_rod_CS"/>
</dbReference>
<dbReference type="Pfam" id="PF06429">
    <property type="entry name" value="Flg_bbr_C"/>
    <property type="match status" value="1"/>
</dbReference>
<dbReference type="InterPro" id="IPR037925">
    <property type="entry name" value="FlgE/F/G-like"/>
</dbReference>
<evidence type="ECO:0000259" key="7">
    <source>
        <dbReference type="Pfam" id="PF22692"/>
    </source>
</evidence>
<evidence type="ECO:0000259" key="6">
    <source>
        <dbReference type="Pfam" id="PF06429"/>
    </source>
</evidence>
<dbReference type="STRING" id="182217.HCW_05120"/>
<evidence type="ECO:0000313" key="8">
    <source>
        <dbReference type="EMBL" id="AFI04291.1"/>
    </source>
</evidence>
<name>I0EMX2_HELC0</name>
<dbReference type="SUPFAM" id="SSF117143">
    <property type="entry name" value="Flagellar hook protein flgE"/>
    <property type="match status" value="1"/>
</dbReference>
<dbReference type="PANTHER" id="PTHR30435">
    <property type="entry name" value="FLAGELLAR PROTEIN"/>
    <property type="match status" value="1"/>
</dbReference>
<dbReference type="PATRIC" id="fig|182217.3.peg.1087"/>
<dbReference type="Pfam" id="PF22692">
    <property type="entry name" value="LlgE_F_G_D1"/>
    <property type="match status" value="1"/>
</dbReference>
<proteinExistence type="inferred from homology"/>
<dbReference type="Proteomes" id="UP000005010">
    <property type="component" value="Chromosome"/>
</dbReference>
<keyword evidence="8" id="KW-0966">Cell projection</keyword>
<keyword evidence="8" id="KW-0282">Flagellum</keyword>
<evidence type="ECO:0000256" key="1">
    <source>
        <dbReference type="ARBA" id="ARBA00004117"/>
    </source>
</evidence>